<dbReference type="GO" id="GO:0006302">
    <property type="term" value="P:double-strand break repair"/>
    <property type="evidence" value="ECO:0007669"/>
    <property type="project" value="InterPro"/>
</dbReference>
<dbReference type="InterPro" id="IPR041222">
    <property type="entry name" value="PriA_3primeBD"/>
</dbReference>
<evidence type="ECO:0000313" key="10">
    <source>
        <dbReference type="Proteomes" id="UP000177609"/>
    </source>
</evidence>
<keyword evidence="1" id="KW-0639">Primosome</keyword>
<keyword evidence="4" id="KW-0547">Nucleotide-binding</keyword>
<dbReference type="GO" id="GO:0005524">
    <property type="term" value="F:ATP binding"/>
    <property type="evidence" value="ECO:0007669"/>
    <property type="project" value="UniProtKB-KW"/>
</dbReference>
<organism evidence="9 10">
    <name type="scientific">Candidatus Yanofskybacteria bacterium RIFCSPLOWO2_02_FULL_45_18</name>
    <dbReference type="NCBI Taxonomy" id="1802707"/>
    <lineage>
        <taxon>Bacteria</taxon>
        <taxon>Candidatus Yanofskyibacteriota</taxon>
    </lineage>
</organism>
<evidence type="ECO:0000313" key="9">
    <source>
        <dbReference type="EMBL" id="OGN32505.1"/>
    </source>
</evidence>
<dbReference type="Gene3D" id="3.40.50.300">
    <property type="entry name" value="P-loop containing nucleotide triphosphate hydrolases"/>
    <property type="match status" value="1"/>
</dbReference>
<dbReference type="GO" id="GO:0006310">
    <property type="term" value="P:DNA recombination"/>
    <property type="evidence" value="ECO:0007669"/>
    <property type="project" value="InterPro"/>
</dbReference>
<dbReference type="AlphaFoldDB" id="A0A1F8H4I4"/>
<gene>
    <name evidence="9" type="ORF">A3J01_02715</name>
</gene>
<accession>A0A1F8H4I4</accession>
<name>A0A1F8H4I4_9BACT</name>
<evidence type="ECO:0000256" key="3">
    <source>
        <dbReference type="ARBA" id="ARBA00022723"/>
    </source>
</evidence>
<reference evidence="9 10" key="1">
    <citation type="journal article" date="2016" name="Nat. Commun.">
        <title>Thousands of microbial genomes shed light on interconnected biogeochemical processes in an aquifer system.</title>
        <authorList>
            <person name="Anantharaman K."/>
            <person name="Brown C.T."/>
            <person name="Hug L.A."/>
            <person name="Sharon I."/>
            <person name="Castelle C.J."/>
            <person name="Probst A.J."/>
            <person name="Thomas B.C."/>
            <person name="Singh A."/>
            <person name="Wilkins M.J."/>
            <person name="Karaoz U."/>
            <person name="Brodie E.L."/>
            <person name="Williams K.H."/>
            <person name="Hubbard S.S."/>
            <person name="Banfield J.F."/>
        </authorList>
    </citation>
    <scope>NUCLEOTIDE SEQUENCE [LARGE SCALE GENOMIC DNA]</scope>
</reference>
<evidence type="ECO:0000256" key="1">
    <source>
        <dbReference type="ARBA" id="ARBA00022515"/>
    </source>
</evidence>
<dbReference type="GO" id="GO:0003677">
    <property type="term" value="F:DNA binding"/>
    <property type="evidence" value="ECO:0007669"/>
    <property type="project" value="UniProtKB-KW"/>
</dbReference>
<dbReference type="GO" id="GO:0006270">
    <property type="term" value="P:DNA replication initiation"/>
    <property type="evidence" value="ECO:0007669"/>
    <property type="project" value="TreeGrafter"/>
</dbReference>
<evidence type="ECO:0000259" key="8">
    <source>
        <dbReference type="Pfam" id="PF17764"/>
    </source>
</evidence>
<dbReference type="InterPro" id="IPR042115">
    <property type="entry name" value="PriA_3primeBD_sf"/>
</dbReference>
<dbReference type="PANTHER" id="PTHR30580:SF0">
    <property type="entry name" value="PRIMOSOMAL PROTEIN N"/>
    <property type="match status" value="1"/>
</dbReference>
<evidence type="ECO:0000256" key="2">
    <source>
        <dbReference type="ARBA" id="ARBA00022705"/>
    </source>
</evidence>
<evidence type="ECO:0000256" key="4">
    <source>
        <dbReference type="ARBA" id="ARBA00022741"/>
    </source>
</evidence>
<keyword evidence="7" id="KW-0238">DNA-binding</keyword>
<dbReference type="STRING" id="1802707.A3J01_02715"/>
<dbReference type="GO" id="GO:0043138">
    <property type="term" value="F:3'-5' DNA helicase activity"/>
    <property type="evidence" value="ECO:0007669"/>
    <property type="project" value="TreeGrafter"/>
</dbReference>
<feature type="non-terminal residue" evidence="9">
    <location>
        <position position="562"/>
    </location>
</feature>
<evidence type="ECO:0000256" key="7">
    <source>
        <dbReference type="ARBA" id="ARBA00023125"/>
    </source>
</evidence>
<dbReference type="Pfam" id="PF17764">
    <property type="entry name" value="PriA_3primeBD"/>
    <property type="match status" value="1"/>
</dbReference>
<sequence length="562" mass="64176">MFILEVIPLTTLPQNAPQLLSYFHDRELPKGAIVEIAIGNRKVMATVVASTSLQEKKIFLKKTTFQLKKVSSVVSEEPRVSGMQFKLALWLAKNYYAPLGLALKTALPPFFLKTKNELRTMNYGEAEIKLKLILAQAKDFQEIAEKQIEENIKNQKQTLLVFPDITISDHFYQQFKDKHPTVNINSRISRKEYRQSWGKVASGEAKVAVGTRLALFLPFNNLGTLILEDPYNEAYKSYMAPRYHGYDLAKKVAQLYGSKLLAVAGIPNVSDFHEANNGRVLLIDKRSPQEPAVKIVDMFAEFRKNNFSPISQELAESIRQCIETGRKVLIFSPRKGYSGSFLCQNCGWLPKCLNCDVALRVHRTTEFILVCHHCVLTKSLPKYCPNCNSYKFRVSGPPGSQKIFDEFRRLMEWGRLKRAPVLILDNDTVKNPAEEWEIMETVRKDESLILIATQKVFSHRHYLRFGLVGVINTDSLVSMPDYTAAEELLSQVAKLRDFQPQYMIFQVHDPQDKSILSASQNDFQSIYEEELPARQALLYPPFARLVKLTFRHKDPCKARSAA</sequence>
<dbReference type="InterPro" id="IPR027417">
    <property type="entry name" value="P-loop_NTPase"/>
</dbReference>
<keyword evidence="6" id="KW-0067">ATP-binding</keyword>
<proteinExistence type="predicted"/>
<dbReference type="Proteomes" id="UP000177609">
    <property type="component" value="Unassembled WGS sequence"/>
</dbReference>
<dbReference type="Gene3D" id="3.40.1440.60">
    <property type="entry name" value="PriA, 3(prime) DNA-binding domain"/>
    <property type="match status" value="1"/>
</dbReference>
<keyword evidence="5" id="KW-0862">Zinc</keyword>
<keyword evidence="2" id="KW-0235">DNA replication</keyword>
<comment type="caution">
    <text evidence="9">The sequence shown here is derived from an EMBL/GenBank/DDBJ whole genome shotgun (WGS) entry which is preliminary data.</text>
</comment>
<dbReference type="EMBL" id="MGKV01000005">
    <property type="protein sequence ID" value="OGN32505.1"/>
    <property type="molecule type" value="Genomic_DNA"/>
</dbReference>
<evidence type="ECO:0000256" key="6">
    <source>
        <dbReference type="ARBA" id="ARBA00022840"/>
    </source>
</evidence>
<protein>
    <submittedName>
        <fullName evidence="9">Primosomal protein N</fullName>
    </submittedName>
</protein>
<dbReference type="InterPro" id="IPR005259">
    <property type="entry name" value="PriA"/>
</dbReference>
<dbReference type="SUPFAM" id="SSF52540">
    <property type="entry name" value="P-loop containing nucleoside triphosphate hydrolases"/>
    <property type="match status" value="1"/>
</dbReference>
<dbReference type="NCBIfam" id="TIGR00595">
    <property type="entry name" value="priA"/>
    <property type="match status" value="1"/>
</dbReference>
<evidence type="ECO:0000256" key="5">
    <source>
        <dbReference type="ARBA" id="ARBA00022833"/>
    </source>
</evidence>
<dbReference type="PANTHER" id="PTHR30580">
    <property type="entry name" value="PRIMOSOMAL PROTEIN N"/>
    <property type="match status" value="1"/>
</dbReference>
<feature type="domain" description="Primosomal protein N' 3' DNA-binding" evidence="8">
    <location>
        <begin position="13"/>
        <end position="108"/>
    </location>
</feature>
<keyword evidence="3" id="KW-0479">Metal-binding</keyword>